<dbReference type="PANTHER" id="PTHR42953:SF3">
    <property type="entry name" value="HIGH-AFFINITY ZINC UPTAKE SYSTEM PROTEIN ZNUA"/>
    <property type="match status" value="1"/>
</dbReference>
<feature type="region of interest" description="Disordered" evidence="4">
    <location>
        <begin position="133"/>
        <end position="189"/>
    </location>
</feature>
<dbReference type="Gene3D" id="3.40.50.1980">
    <property type="entry name" value="Nitrogenase molybdenum iron protein domain"/>
    <property type="match status" value="3"/>
</dbReference>
<feature type="compositionally biased region" description="Basic and acidic residues" evidence="4">
    <location>
        <begin position="136"/>
        <end position="189"/>
    </location>
</feature>
<evidence type="ECO:0000313" key="6">
    <source>
        <dbReference type="EMBL" id="MDP9832224.1"/>
    </source>
</evidence>
<protein>
    <submittedName>
        <fullName evidence="6">Zinc transport system substrate-binding protein</fullName>
    </submittedName>
</protein>
<dbReference type="Proteomes" id="UP001230145">
    <property type="component" value="Unassembled WGS sequence"/>
</dbReference>
<name>A0ABT9PHM9_9ACTO</name>
<feature type="signal peptide" evidence="5">
    <location>
        <begin position="1"/>
        <end position="27"/>
    </location>
</feature>
<dbReference type="PANTHER" id="PTHR42953">
    <property type="entry name" value="HIGH-AFFINITY ZINC UPTAKE SYSTEM PROTEIN ZNUA-RELATED"/>
    <property type="match status" value="1"/>
</dbReference>
<reference evidence="6 7" key="1">
    <citation type="submission" date="2023-07" db="EMBL/GenBank/DDBJ databases">
        <title>Sequencing the genomes of 1000 actinobacteria strains.</title>
        <authorList>
            <person name="Klenk H.-P."/>
        </authorList>
    </citation>
    <scope>NUCLEOTIDE SEQUENCE [LARGE SCALE GENOMIC DNA]</scope>
    <source>
        <strain evidence="6 7">DSM 19515</strain>
    </source>
</reference>
<dbReference type="SUPFAM" id="SSF53807">
    <property type="entry name" value="Helical backbone' metal receptor"/>
    <property type="match status" value="1"/>
</dbReference>
<evidence type="ECO:0000256" key="2">
    <source>
        <dbReference type="ARBA" id="ARBA00022448"/>
    </source>
</evidence>
<proteinExistence type="inferred from homology"/>
<sequence length="355" mass="37308">MKLSKIAPLFFAGALALGACSSGSNGAGSPSSVASSSSASSAGALKVTTSFYPLSYLAERIGADHVAITDLTPPGSDAHGVELSPKEVAELSQSDLVLYIAKLSPAIDDAITASGVSAVNIGESVNLLPFDALGTDPHDGEDHDHADHDADHADHDADHADHDAEAHDHEAHDHEEGDGHDHGTHDPHFWTDPARMILAADTVAEKLAGLDEANRATYEANAKAVKADLQALVDELKGIDATQCRTDSFLVSHKAFSYLALEAGLNQIGIAGFDPEIEPSPARIREIQDIVTEHDINTVFATSDGETKTAKAIGDDLGLKVDVLDPAATQRDPNMDYIDVLKQDISLLRSSMGCS</sequence>
<gene>
    <name evidence="6" type="ORF">J2S45_000903</name>
</gene>
<dbReference type="InterPro" id="IPR050492">
    <property type="entry name" value="Bact_metal-bind_prot9"/>
</dbReference>
<comment type="caution">
    <text evidence="6">The sequence shown here is derived from an EMBL/GenBank/DDBJ whole genome shotgun (WGS) entry which is preliminary data.</text>
</comment>
<evidence type="ECO:0000256" key="5">
    <source>
        <dbReference type="SAM" id="SignalP"/>
    </source>
</evidence>
<evidence type="ECO:0000256" key="1">
    <source>
        <dbReference type="ARBA" id="ARBA00011028"/>
    </source>
</evidence>
<evidence type="ECO:0000313" key="7">
    <source>
        <dbReference type="Proteomes" id="UP001230145"/>
    </source>
</evidence>
<keyword evidence="3 5" id="KW-0732">Signal</keyword>
<evidence type="ECO:0000256" key="3">
    <source>
        <dbReference type="ARBA" id="ARBA00022729"/>
    </source>
</evidence>
<feature type="chain" id="PRO_5045999002" evidence="5">
    <location>
        <begin position="28"/>
        <end position="355"/>
    </location>
</feature>
<comment type="similarity">
    <text evidence="1">Belongs to the bacterial solute-binding protein 9 family.</text>
</comment>
<keyword evidence="2" id="KW-0813">Transport</keyword>
<dbReference type="RefSeq" id="WP_307634668.1">
    <property type="nucleotide sequence ID" value="NZ_JAUSQL010000001.1"/>
</dbReference>
<evidence type="ECO:0000256" key="4">
    <source>
        <dbReference type="SAM" id="MobiDB-lite"/>
    </source>
</evidence>
<organism evidence="6 7">
    <name type="scientific">Trueperella abortisuis</name>
    <dbReference type="NCBI Taxonomy" id="445930"/>
    <lineage>
        <taxon>Bacteria</taxon>
        <taxon>Bacillati</taxon>
        <taxon>Actinomycetota</taxon>
        <taxon>Actinomycetes</taxon>
        <taxon>Actinomycetales</taxon>
        <taxon>Actinomycetaceae</taxon>
        <taxon>Trueperella</taxon>
    </lineage>
</organism>
<dbReference type="PROSITE" id="PS51257">
    <property type="entry name" value="PROKAR_LIPOPROTEIN"/>
    <property type="match status" value="1"/>
</dbReference>
<dbReference type="EMBL" id="JAUSQL010000001">
    <property type="protein sequence ID" value="MDP9832224.1"/>
    <property type="molecule type" value="Genomic_DNA"/>
</dbReference>
<dbReference type="InterPro" id="IPR006127">
    <property type="entry name" value="ZnuA-like"/>
</dbReference>
<dbReference type="Pfam" id="PF01297">
    <property type="entry name" value="ZnuA"/>
    <property type="match status" value="1"/>
</dbReference>
<accession>A0ABT9PHM9</accession>
<keyword evidence="7" id="KW-1185">Reference proteome</keyword>